<dbReference type="Proteomes" id="UP000658127">
    <property type="component" value="Unassembled WGS sequence"/>
</dbReference>
<dbReference type="InterPro" id="IPR016161">
    <property type="entry name" value="Ald_DH/histidinol_DH"/>
</dbReference>
<protein>
    <recommendedName>
        <fullName evidence="2">Aldehyde dehydrogenase domain-containing protein</fullName>
    </recommendedName>
</protein>
<evidence type="ECO:0000259" key="2">
    <source>
        <dbReference type="Pfam" id="PF00171"/>
    </source>
</evidence>
<comment type="caution">
    <text evidence="3">The sequence shown here is derived from an EMBL/GenBank/DDBJ whole genome shotgun (WGS) entry which is preliminary data.</text>
</comment>
<organism evidence="3 4">
    <name type="scientific">Nocardia rhizosphaerihabitans</name>
    <dbReference type="NCBI Taxonomy" id="1691570"/>
    <lineage>
        <taxon>Bacteria</taxon>
        <taxon>Bacillati</taxon>
        <taxon>Actinomycetota</taxon>
        <taxon>Actinomycetes</taxon>
        <taxon>Mycobacteriales</taxon>
        <taxon>Nocardiaceae</taxon>
        <taxon>Nocardia</taxon>
    </lineage>
</organism>
<reference evidence="4" key="1">
    <citation type="journal article" date="2019" name="Int. J. Syst. Evol. Microbiol.">
        <title>The Global Catalogue of Microorganisms (GCM) 10K type strain sequencing project: providing services to taxonomists for standard genome sequencing and annotation.</title>
        <authorList>
            <consortium name="The Broad Institute Genomics Platform"/>
            <consortium name="The Broad Institute Genome Sequencing Center for Infectious Disease"/>
            <person name="Wu L."/>
            <person name="Ma J."/>
        </authorList>
    </citation>
    <scope>NUCLEOTIDE SEQUENCE [LARGE SCALE GENOMIC DNA]</scope>
    <source>
        <strain evidence="4">CGMCC 4.7329</strain>
    </source>
</reference>
<name>A0ABQ2KWW8_9NOCA</name>
<accession>A0ABQ2KWW8</accession>
<dbReference type="SUPFAM" id="SSF53720">
    <property type="entry name" value="ALDH-like"/>
    <property type="match status" value="1"/>
</dbReference>
<evidence type="ECO:0000256" key="1">
    <source>
        <dbReference type="ARBA" id="ARBA00023002"/>
    </source>
</evidence>
<dbReference type="Gene3D" id="3.40.605.10">
    <property type="entry name" value="Aldehyde Dehydrogenase, Chain A, domain 1"/>
    <property type="match status" value="1"/>
</dbReference>
<keyword evidence="4" id="KW-1185">Reference proteome</keyword>
<dbReference type="InterPro" id="IPR015590">
    <property type="entry name" value="Aldehyde_DH_dom"/>
</dbReference>
<feature type="domain" description="Aldehyde dehydrogenase" evidence="2">
    <location>
        <begin position="2"/>
        <end position="47"/>
    </location>
</feature>
<sequence>MSTPAEVEAAFARARAAQAARAATPVSTRKTILLRFHDLVLERQNETSAA</sequence>
<dbReference type="RefSeq" id="WP_229740247.1">
    <property type="nucleotide sequence ID" value="NZ_BMNE01000009.1"/>
</dbReference>
<proteinExistence type="predicted"/>
<gene>
    <name evidence="3" type="ORF">GCM10011610_60040</name>
</gene>
<dbReference type="EMBL" id="BMNE01000009">
    <property type="protein sequence ID" value="GGN95724.1"/>
    <property type="molecule type" value="Genomic_DNA"/>
</dbReference>
<evidence type="ECO:0000313" key="3">
    <source>
        <dbReference type="EMBL" id="GGN95724.1"/>
    </source>
</evidence>
<dbReference type="InterPro" id="IPR016162">
    <property type="entry name" value="Ald_DH_N"/>
</dbReference>
<keyword evidence="1" id="KW-0560">Oxidoreductase</keyword>
<evidence type="ECO:0000313" key="4">
    <source>
        <dbReference type="Proteomes" id="UP000658127"/>
    </source>
</evidence>
<dbReference type="Pfam" id="PF00171">
    <property type="entry name" value="Aldedh"/>
    <property type="match status" value="1"/>
</dbReference>